<accession>A0AAX4HNW1</accession>
<gene>
    <name evidence="1" type="ORF">SOO65_19310</name>
</gene>
<protein>
    <submittedName>
        <fullName evidence="1">Uncharacterized protein</fullName>
    </submittedName>
</protein>
<dbReference type="EMBL" id="CP139487">
    <property type="protein sequence ID" value="WPU64846.1"/>
    <property type="molecule type" value="Genomic_DNA"/>
</dbReference>
<evidence type="ECO:0000313" key="2">
    <source>
        <dbReference type="Proteomes" id="UP001324634"/>
    </source>
</evidence>
<dbReference type="AlphaFoldDB" id="A0AAX4HNW1"/>
<dbReference type="Proteomes" id="UP001324634">
    <property type="component" value="Chromosome"/>
</dbReference>
<proteinExistence type="predicted"/>
<dbReference type="KEGG" id="psti:SOO65_19310"/>
<keyword evidence="2" id="KW-1185">Reference proteome</keyword>
<dbReference type="RefSeq" id="WP_321394432.1">
    <property type="nucleotide sequence ID" value="NZ_CP139487.1"/>
</dbReference>
<evidence type="ECO:0000313" key="1">
    <source>
        <dbReference type="EMBL" id="WPU64846.1"/>
    </source>
</evidence>
<name>A0AAX4HNW1_9BACT</name>
<reference evidence="1 2" key="1">
    <citation type="submission" date="2023-11" db="EMBL/GenBank/DDBJ databases">
        <title>Peredibacter starrii A3.12.</title>
        <authorList>
            <person name="Mitchell R.J."/>
        </authorList>
    </citation>
    <scope>NUCLEOTIDE SEQUENCE [LARGE SCALE GENOMIC DNA]</scope>
    <source>
        <strain evidence="1 2">A3.12</strain>
    </source>
</reference>
<organism evidence="1 2">
    <name type="scientific">Peredibacter starrii</name>
    <dbReference type="NCBI Taxonomy" id="28202"/>
    <lineage>
        <taxon>Bacteria</taxon>
        <taxon>Pseudomonadati</taxon>
        <taxon>Bdellovibrionota</taxon>
        <taxon>Bacteriovoracia</taxon>
        <taxon>Bacteriovoracales</taxon>
        <taxon>Bacteriovoracaceae</taxon>
        <taxon>Peredibacter</taxon>
    </lineage>
</organism>
<sequence length="112" mass="12826">METLLPYSRYVLLGGGSKDDRDVADLDLKSCIAKTGAIQIAELMYLGVRAGSYSPIKYPDKMWNNGWKGRPVFQTLTSKDIDQIEVEILNDYDFISPNIKQYFIDQLRSRLE</sequence>